<dbReference type="AlphaFoldDB" id="G2Y7I8"/>
<reference evidence="2" key="1">
    <citation type="journal article" date="2011" name="PLoS Genet.">
        <title>Genomic analysis of the necrotrophic fungal pathogens Sclerotinia sclerotiorum and Botrytis cinerea.</title>
        <authorList>
            <person name="Amselem J."/>
            <person name="Cuomo C.A."/>
            <person name="van Kan J.A."/>
            <person name="Viaud M."/>
            <person name="Benito E.P."/>
            <person name="Couloux A."/>
            <person name="Coutinho P.M."/>
            <person name="de Vries R.P."/>
            <person name="Dyer P.S."/>
            <person name="Fillinger S."/>
            <person name="Fournier E."/>
            <person name="Gout L."/>
            <person name="Hahn M."/>
            <person name="Kohn L."/>
            <person name="Lapalu N."/>
            <person name="Plummer K.M."/>
            <person name="Pradier J.M."/>
            <person name="Quevillon E."/>
            <person name="Sharon A."/>
            <person name="Simon A."/>
            <person name="ten Have A."/>
            <person name="Tudzynski B."/>
            <person name="Tudzynski P."/>
            <person name="Wincker P."/>
            <person name="Andrew M."/>
            <person name="Anthouard V."/>
            <person name="Beever R.E."/>
            <person name="Beffa R."/>
            <person name="Benoit I."/>
            <person name="Bouzid O."/>
            <person name="Brault B."/>
            <person name="Chen Z."/>
            <person name="Choquer M."/>
            <person name="Collemare J."/>
            <person name="Cotton P."/>
            <person name="Danchin E.G."/>
            <person name="Da Silva C."/>
            <person name="Gautier A."/>
            <person name="Giraud C."/>
            <person name="Giraud T."/>
            <person name="Gonzalez C."/>
            <person name="Grossetete S."/>
            <person name="Guldener U."/>
            <person name="Henrissat B."/>
            <person name="Howlett B.J."/>
            <person name="Kodira C."/>
            <person name="Kretschmer M."/>
            <person name="Lappartient A."/>
            <person name="Leroch M."/>
            <person name="Levis C."/>
            <person name="Mauceli E."/>
            <person name="Neuveglise C."/>
            <person name="Oeser B."/>
            <person name="Pearson M."/>
            <person name="Poulain J."/>
            <person name="Poussereau N."/>
            <person name="Quesneville H."/>
            <person name="Rascle C."/>
            <person name="Schumacher J."/>
            <person name="Segurens B."/>
            <person name="Sexton A."/>
            <person name="Silva E."/>
            <person name="Sirven C."/>
            <person name="Soanes D.M."/>
            <person name="Talbot N.J."/>
            <person name="Templeton M."/>
            <person name="Yandava C."/>
            <person name="Yarden O."/>
            <person name="Zeng Q."/>
            <person name="Rollins J.A."/>
            <person name="Lebrun M.H."/>
            <person name="Dickman M."/>
        </authorList>
    </citation>
    <scope>NUCLEOTIDE SEQUENCE [LARGE SCALE GENOMIC DNA]</scope>
    <source>
        <strain evidence="2">T4</strain>
    </source>
</reference>
<proteinExistence type="predicted"/>
<sequence length="59" mass="7023">MSFSLTSSRFPAYYQPILPFRTHALRRQTRCIEEETSSSKFWETSLENQEWRDAAIGKH</sequence>
<dbReference type="HOGENOM" id="CLU_2960476_0_0_1"/>
<name>G2Y7I8_BOTF4</name>
<protein>
    <submittedName>
        <fullName evidence="1">Uncharacterized protein</fullName>
    </submittedName>
</protein>
<evidence type="ECO:0000313" key="1">
    <source>
        <dbReference type="EMBL" id="CCD48590.1"/>
    </source>
</evidence>
<organism evidence="1 2">
    <name type="scientific">Botryotinia fuckeliana (strain T4)</name>
    <name type="common">Noble rot fungus</name>
    <name type="synonym">Botrytis cinerea</name>
    <dbReference type="NCBI Taxonomy" id="999810"/>
    <lineage>
        <taxon>Eukaryota</taxon>
        <taxon>Fungi</taxon>
        <taxon>Dikarya</taxon>
        <taxon>Ascomycota</taxon>
        <taxon>Pezizomycotina</taxon>
        <taxon>Leotiomycetes</taxon>
        <taxon>Helotiales</taxon>
        <taxon>Sclerotiniaceae</taxon>
        <taxon>Botrytis</taxon>
    </lineage>
</organism>
<dbReference type="Proteomes" id="UP000008177">
    <property type="component" value="Unplaced contigs"/>
</dbReference>
<gene>
    <name evidence="1" type="ORF">BofuT4_uP109740.1</name>
</gene>
<accession>G2Y7I8</accession>
<dbReference type="InParanoid" id="G2Y7I8"/>
<evidence type="ECO:0000313" key="2">
    <source>
        <dbReference type="Proteomes" id="UP000008177"/>
    </source>
</evidence>
<dbReference type="EMBL" id="FQ790293">
    <property type="protein sequence ID" value="CCD48590.1"/>
    <property type="molecule type" value="Genomic_DNA"/>
</dbReference>